<name>A0A1V6RIZ0_9EURO</name>
<organism evidence="1 2">
    <name type="scientific">Penicillium solitum</name>
    <dbReference type="NCBI Taxonomy" id="60172"/>
    <lineage>
        <taxon>Eukaryota</taxon>
        <taxon>Fungi</taxon>
        <taxon>Dikarya</taxon>
        <taxon>Ascomycota</taxon>
        <taxon>Pezizomycotina</taxon>
        <taxon>Eurotiomycetes</taxon>
        <taxon>Eurotiomycetidae</taxon>
        <taxon>Eurotiales</taxon>
        <taxon>Aspergillaceae</taxon>
        <taxon>Penicillium</taxon>
    </lineage>
</organism>
<dbReference type="AlphaFoldDB" id="A0A1V6RIZ0"/>
<accession>A0A1V6RIZ0</accession>
<sequence>MFFMIIPCREFVFSGAFDLLRLYATLMYAAHSVIRERAEAAYQGRQGDESAWGFGQVMPVLLLAIPFAQFVEELCRTT</sequence>
<proteinExistence type="predicted"/>
<keyword evidence="2" id="KW-1185">Reference proteome</keyword>
<dbReference type="Proteomes" id="UP000191612">
    <property type="component" value="Unassembled WGS sequence"/>
</dbReference>
<dbReference type="STRING" id="60172.A0A1V6RIZ0"/>
<protein>
    <submittedName>
        <fullName evidence="1">Uncharacterized protein</fullName>
    </submittedName>
</protein>
<dbReference type="EMBL" id="MDYO01000004">
    <property type="protein sequence ID" value="OQE01510.1"/>
    <property type="molecule type" value="Genomic_DNA"/>
</dbReference>
<reference evidence="2" key="1">
    <citation type="journal article" date="2017" name="Nat. Microbiol.">
        <title>Global analysis of biosynthetic gene clusters reveals vast potential of secondary metabolite production in Penicillium species.</title>
        <authorList>
            <person name="Nielsen J.C."/>
            <person name="Grijseels S."/>
            <person name="Prigent S."/>
            <person name="Ji B."/>
            <person name="Dainat J."/>
            <person name="Nielsen K.F."/>
            <person name="Frisvad J.C."/>
            <person name="Workman M."/>
            <person name="Nielsen J."/>
        </authorList>
    </citation>
    <scope>NUCLEOTIDE SEQUENCE [LARGE SCALE GENOMIC DNA]</scope>
    <source>
        <strain evidence="2">IBT 29525</strain>
    </source>
</reference>
<gene>
    <name evidence="1" type="ORF">PENSOL_c004G10762</name>
</gene>
<evidence type="ECO:0000313" key="2">
    <source>
        <dbReference type="Proteomes" id="UP000191612"/>
    </source>
</evidence>
<comment type="caution">
    <text evidence="1">The sequence shown here is derived from an EMBL/GenBank/DDBJ whole genome shotgun (WGS) entry which is preliminary data.</text>
</comment>
<evidence type="ECO:0000313" key="1">
    <source>
        <dbReference type="EMBL" id="OQE01510.1"/>
    </source>
</evidence>